<evidence type="ECO:0000256" key="6">
    <source>
        <dbReference type="ARBA" id="ARBA00030388"/>
    </source>
</evidence>
<proteinExistence type="inferred from homology"/>
<evidence type="ECO:0000256" key="1">
    <source>
        <dbReference type="ARBA" id="ARBA00008172"/>
    </source>
</evidence>
<evidence type="ECO:0000256" key="5">
    <source>
        <dbReference type="ARBA" id="ARBA00022801"/>
    </source>
</evidence>
<keyword evidence="5" id="KW-0378">Hydrolase</keyword>
<dbReference type="PANTHER" id="PTHR38039">
    <property type="entry name" value="TOXIN YOEB"/>
    <property type="match status" value="1"/>
</dbReference>
<keyword evidence="8" id="KW-1185">Reference proteome</keyword>
<dbReference type="Pfam" id="PF06769">
    <property type="entry name" value="YoeB_toxin"/>
    <property type="match status" value="1"/>
</dbReference>
<sequence>MRLLWSDQAWADYLHWQATDPAVLRRLNDLIKDASRSPFAGFGKPEPLKGNLKGWWSRRITGSHRLVYRVGGTGTEQTLEIAQCRWHYA</sequence>
<protein>
    <recommendedName>
        <fullName evidence="6">Putative mRNA interferase YoeB</fullName>
    </recommendedName>
</protein>
<evidence type="ECO:0000313" key="8">
    <source>
        <dbReference type="Proteomes" id="UP001480955"/>
    </source>
</evidence>
<gene>
    <name evidence="7" type="ORF">ABS772_16065</name>
</gene>
<comment type="similarity">
    <text evidence="1">Belongs to the YoeB family.</text>
</comment>
<dbReference type="RefSeq" id="WP_350395836.1">
    <property type="nucleotide sequence ID" value="NZ_JBELQE010000085.1"/>
</dbReference>
<evidence type="ECO:0000313" key="7">
    <source>
        <dbReference type="EMBL" id="MER2251434.1"/>
    </source>
</evidence>
<dbReference type="InterPro" id="IPR035093">
    <property type="entry name" value="RelE/ParE_toxin_dom_sf"/>
</dbReference>
<evidence type="ECO:0000256" key="3">
    <source>
        <dbReference type="ARBA" id="ARBA00022722"/>
    </source>
</evidence>
<evidence type="ECO:0000256" key="2">
    <source>
        <dbReference type="ARBA" id="ARBA00022649"/>
    </source>
</evidence>
<accession>A0ABV1QPU4</accession>
<keyword evidence="2" id="KW-1277">Toxin-antitoxin system</keyword>
<keyword evidence="4" id="KW-0255">Endonuclease</keyword>
<dbReference type="Gene3D" id="3.30.2310.20">
    <property type="entry name" value="RelE-like"/>
    <property type="match status" value="1"/>
</dbReference>
<dbReference type="EMBL" id="JBELQE010000085">
    <property type="protein sequence ID" value="MER2251434.1"/>
    <property type="molecule type" value="Genomic_DNA"/>
</dbReference>
<keyword evidence="3" id="KW-0540">Nuclease</keyword>
<name>A0ABV1QPU4_9HYPH</name>
<reference evidence="7 8" key="1">
    <citation type="submission" date="2024-06" db="EMBL/GenBank/DDBJ databases">
        <authorList>
            <person name="Campbell A.G."/>
        </authorList>
    </citation>
    <scope>NUCLEOTIDE SEQUENCE [LARGE SCALE GENOMIC DNA]</scope>
    <source>
        <strain evidence="7 8">EM12</strain>
    </source>
</reference>
<dbReference type="NCBIfam" id="TIGR02116">
    <property type="entry name" value="toxin_Txe_YoeB"/>
    <property type="match status" value="1"/>
</dbReference>
<dbReference type="Proteomes" id="UP001480955">
    <property type="component" value="Unassembled WGS sequence"/>
</dbReference>
<dbReference type="SUPFAM" id="SSF143011">
    <property type="entry name" value="RelE-like"/>
    <property type="match status" value="1"/>
</dbReference>
<dbReference type="PANTHER" id="PTHR38039:SF1">
    <property type="entry name" value="TOXIN YOEB"/>
    <property type="match status" value="1"/>
</dbReference>
<dbReference type="InterPro" id="IPR009614">
    <property type="entry name" value="YoeB_toxin"/>
</dbReference>
<comment type="caution">
    <text evidence="7">The sequence shown here is derived from an EMBL/GenBank/DDBJ whole genome shotgun (WGS) entry which is preliminary data.</text>
</comment>
<organism evidence="7 8">
    <name type="scientific">Methylorubrum podarium</name>
    <dbReference type="NCBI Taxonomy" id="200476"/>
    <lineage>
        <taxon>Bacteria</taxon>
        <taxon>Pseudomonadati</taxon>
        <taxon>Pseudomonadota</taxon>
        <taxon>Alphaproteobacteria</taxon>
        <taxon>Hyphomicrobiales</taxon>
        <taxon>Methylobacteriaceae</taxon>
        <taxon>Methylorubrum</taxon>
    </lineage>
</organism>
<evidence type="ECO:0000256" key="4">
    <source>
        <dbReference type="ARBA" id="ARBA00022759"/>
    </source>
</evidence>